<evidence type="ECO:0000256" key="2">
    <source>
        <dbReference type="ARBA" id="ARBA00022801"/>
    </source>
</evidence>
<evidence type="ECO:0000313" key="4">
    <source>
        <dbReference type="EMBL" id="KAK1760009.1"/>
    </source>
</evidence>
<comment type="similarity">
    <text evidence="1">Belongs to the class-A beta-lactamase family.</text>
</comment>
<evidence type="ECO:0000313" key="5">
    <source>
        <dbReference type="Proteomes" id="UP001239445"/>
    </source>
</evidence>
<dbReference type="Pfam" id="PF00144">
    <property type="entry name" value="Beta-lactamase"/>
    <property type="match status" value="1"/>
</dbReference>
<sequence length="401" mass="43532">MENFERQLAQATSPETRDVLGAIAFVINRSATTLYHHAAGFQSLDPNAPPLDPDSTVAIMSAGKFLTHIAALQLVERGTLALDEPVSAVLPELDRLPIITHDPSSTSSFQLVPATKKITLRHLLLHTSGLSSTDDPAIARYLATDPAPLYPPDAKSFIVRNLSKPLVAEPGEGFAYGSSTHWAQLLVARLAAKEADGSKDGANFLGYMRTNVFEPLGLEASTYVPAETPPVWERRLRMVERKEGVLVEADGQTQGLTCSISDIKKILRDLLSSESKLLRDRNLVDLLFSDGQLTGPALDKLRGDPENWKYCTGSPVTTSGDGPPSVNWTAAGVMVMGSGSQERWGIPDGTITWEGSPNVRWAVNREKGLALFFATQLIPFGDEKAHGLAELFMKDAWKTFA</sequence>
<dbReference type="EMBL" id="MU839828">
    <property type="protein sequence ID" value="KAK1760009.1"/>
    <property type="molecule type" value="Genomic_DNA"/>
</dbReference>
<reference evidence="4" key="1">
    <citation type="submission" date="2023-06" db="EMBL/GenBank/DDBJ databases">
        <title>Genome-scale phylogeny and comparative genomics of the fungal order Sordariales.</title>
        <authorList>
            <consortium name="Lawrence Berkeley National Laboratory"/>
            <person name="Hensen N."/>
            <person name="Bonometti L."/>
            <person name="Westerberg I."/>
            <person name="Brannstrom I.O."/>
            <person name="Guillou S."/>
            <person name="Cros-Aarteil S."/>
            <person name="Calhoun S."/>
            <person name="Haridas S."/>
            <person name="Kuo A."/>
            <person name="Mondo S."/>
            <person name="Pangilinan J."/>
            <person name="Riley R."/>
            <person name="Labutti K."/>
            <person name="Andreopoulos B."/>
            <person name="Lipzen A."/>
            <person name="Chen C."/>
            <person name="Yanf M."/>
            <person name="Daum C."/>
            <person name="Ng V."/>
            <person name="Clum A."/>
            <person name="Steindorff A."/>
            <person name="Ohm R."/>
            <person name="Martin F."/>
            <person name="Silar P."/>
            <person name="Natvig D."/>
            <person name="Lalanne C."/>
            <person name="Gautier V."/>
            <person name="Ament-Velasquez S.L."/>
            <person name="Kruys A."/>
            <person name="Hutchinson M.I."/>
            <person name="Powell A.J."/>
            <person name="Barry K."/>
            <person name="Miller A.N."/>
            <person name="Grigoriev I.V."/>
            <person name="Debuchy R."/>
            <person name="Gladieux P."/>
            <person name="Thoren M.H."/>
            <person name="Johannesson H."/>
        </authorList>
    </citation>
    <scope>NUCLEOTIDE SEQUENCE</scope>
    <source>
        <strain evidence="4">PSN4</strain>
    </source>
</reference>
<keyword evidence="5" id="KW-1185">Reference proteome</keyword>
<dbReference type="InterPro" id="IPR050789">
    <property type="entry name" value="Diverse_Enzym_Activities"/>
</dbReference>
<comment type="caution">
    <text evidence="4">The sequence shown here is derived from an EMBL/GenBank/DDBJ whole genome shotgun (WGS) entry which is preliminary data.</text>
</comment>
<gene>
    <name evidence="4" type="ORF">QBC47DRAFT_316956</name>
</gene>
<evidence type="ECO:0000256" key="1">
    <source>
        <dbReference type="ARBA" id="ARBA00009009"/>
    </source>
</evidence>
<dbReference type="Proteomes" id="UP001239445">
    <property type="component" value="Unassembled WGS sequence"/>
</dbReference>
<dbReference type="Gene3D" id="3.40.710.10">
    <property type="entry name" value="DD-peptidase/beta-lactamase superfamily"/>
    <property type="match status" value="1"/>
</dbReference>
<dbReference type="InterPro" id="IPR001466">
    <property type="entry name" value="Beta-lactam-related"/>
</dbReference>
<name>A0AAJ0BMY6_9PEZI</name>
<dbReference type="PANTHER" id="PTHR43283:SF17">
    <property type="entry name" value="(LOVD), PUTATIVE (AFU_ORTHOLOGUE AFUA_5G00920)-RELATED"/>
    <property type="match status" value="1"/>
</dbReference>
<dbReference type="SUPFAM" id="SSF56601">
    <property type="entry name" value="beta-lactamase/transpeptidase-like"/>
    <property type="match status" value="1"/>
</dbReference>
<dbReference type="InterPro" id="IPR012338">
    <property type="entry name" value="Beta-lactam/transpept-like"/>
</dbReference>
<evidence type="ECO:0000259" key="3">
    <source>
        <dbReference type="Pfam" id="PF00144"/>
    </source>
</evidence>
<dbReference type="AlphaFoldDB" id="A0AAJ0BMY6"/>
<dbReference type="GO" id="GO:0016787">
    <property type="term" value="F:hydrolase activity"/>
    <property type="evidence" value="ECO:0007669"/>
    <property type="project" value="UniProtKB-KW"/>
</dbReference>
<accession>A0AAJ0BMY6</accession>
<keyword evidence="2" id="KW-0378">Hydrolase</keyword>
<feature type="domain" description="Beta-lactamase-related" evidence="3">
    <location>
        <begin position="19"/>
        <end position="377"/>
    </location>
</feature>
<proteinExistence type="inferred from homology"/>
<dbReference type="PANTHER" id="PTHR43283">
    <property type="entry name" value="BETA-LACTAMASE-RELATED"/>
    <property type="match status" value="1"/>
</dbReference>
<protein>
    <submittedName>
        <fullName evidence="4">Beta-lactamase family protein</fullName>
    </submittedName>
</protein>
<organism evidence="4 5">
    <name type="scientific">Echria macrotheca</name>
    <dbReference type="NCBI Taxonomy" id="438768"/>
    <lineage>
        <taxon>Eukaryota</taxon>
        <taxon>Fungi</taxon>
        <taxon>Dikarya</taxon>
        <taxon>Ascomycota</taxon>
        <taxon>Pezizomycotina</taxon>
        <taxon>Sordariomycetes</taxon>
        <taxon>Sordariomycetidae</taxon>
        <taxon>Sordariales</taxon>
        <taxon>Schizotheciaceae</taxon>
        <taxon>Echria</taxon>
    </lineage>
</organism>